<evidence type="ECO:0000313" key="3">
    <source>
        <dbReference type="Proteomes" id="UP000694580"/>
    </source>
</evidence>
<evidence type="ECO:0000259" key="1">
    <source>
        <dbReference type="PROSITE" id="PS50948"/>
    </source>
</evidence>
<evidence type="ECO:0000313" key="2">
    <source>
        <dbReference type="Ensembl" id="ENSDCDP00010048418.1"/>
    </source>
</evidence>
<dbReference type="SMART" id="SM00473">
    <property type="entry name" value="PAN_AP"/>
    <property type="match status" value="1"/>
</dbReference>
<feature type="domain" description="Apple" evidence="1">
    <location>
        <begin position="5"/>
        <end position="101"/>
    </location>
</feature>
<accession>A0AAY4DSM6</accession>
<dbReference type="AlphaFoldDB" id="A0AAY4DSM6"/>
<name>A0AAY4DSM6_9TELE</name>
<dbReference type="Gene3D" id="3.50.4.10">
    <property type="entry name" value="Hepatocyte Growth Factor"/>
    <property type="match status" value="1"/>
</dbReference>
<dbReference type="Proteomes" id="UP000694580">
    <property type="component" value="Chromosome 15"/>
</dbReference>
<dbReference type="PROSITE" id="PS50948">
    <property type="entry name" value="PAN"/>
    <property type="match status" value="1"/>
</dbReference>
<reference evidence="2" key="2">
    <citation type="submission" date="2025-08" db="UniProtKB">
        <authorList>
            <consortium name="Ensembl"/>
        </authorList>
    </citation>
    <scope>IDENTIFICATION</scope>
</reference>
<keyword evidence="3" id="KW-1185">Reference proteome</keyword>
<dbReference type="Ensembl" id="ENSDCDT00010058754.1">
    <property type="protein sequence ID" value="ENSDCDP00010048418.1"/>
    <property type="gene ID" value="ENSDCDG00010029178.1"/>
</dbReference>
<sequence>MLDGCLYLSGLEGVQHALQGYQKMENTWLLCPDCSPSPRSRKNLSLEDCARKCSKNKRSFTCRAFGFDHSNRTCRLLPFDRHSGGAQRGYKPKHDLYEKEGNKSTRSNIFLGVSFQGAGCPRWCPLTPHPPE</sequence>
<dbReference type="CDD" id="cd01099">
    <property type="entry name" value="PAN_AP_HGF"/>
    <property type="match status" value="1"/>
</dbReference>
<reference evidence="2 3" key="1">
    <citation type="submission" date="2020-06" db="EMBL/GenBank/DDBJ databases">
        <authorList>
            <consortium name="Wellcome Sanger Institute Data Sharing"/>
        </authorList>
    </citation>
    <scope>NUCLEOTIDE SEQUENCE [LARGE SCALE GENOMIC DNA]</scope>
</reference>
<organism evidence="2 3">
    <name type="scientific">Denticeps clupeoides</name>
    <name type="common">denticle herring</name>
    <dbReference type="NCBI Taxonomy" id="299321"/>
    <lineage>
        <taxon>Eukaryota</taxon>
        <taxon>Metazoa</taxon>
        <taxon>Chordata</taxon>
        <taxon>Craniata</taxon>
        <taxon>Vertebrata</taxon>
        <taxon>Euteleostomi</taxon>
        <taxon>Actinopterygii</taxon>
        <taxon>Neopterygii</taxon>
        <taxon>Teleostei</taxon>
        <taxon>Clupei</taxon>
        <taxon>Clupeiformes</taxon>
        <taxon>Denticipitoidei</taxon>
        <taxon>Denticipitidae</taxon>
        <taxon>Denticeps</taxon>
    </lineage>
</organism>
<dbReference type="InterPro" id="IPR003609">
    <property type="entry name" value="Pan_app"/>
</dbReference>
<dbReference type="SUPFAM" id="SSF57414">
    <property type="entry name" value="Hairpin loop containing domain-like"/>
    <property type="match status" value="1"/>
</dbReference>
<dbReference type="Pfam" id="PF00024">
    <property type="entry name" value="PAN_1"/>
    <property type="match status" value="1"/>
</dbReference>
<protein>
    <recommendedName>
        <fullName evidence="1">Apple domain-containing protein</fullName>
    </recommendedName>
</protein>
<reference evidence="2" key="3">
    <citation type="submission" date="2025-09" db="UniProtKB">
        <authorList>
            <consortium name="Ensembl"/>
        </authorList>
    </citation>
    <scope>IDENTIFICATION</scope>
</reference>
<proteinExistence type="predicted"/>